<comment type="caution">
    <text evidence="2">The sequence shown here is derived from an EMBL/GenBank/DDBJ whole genome shotgun (WGS) entry which is preliminary data.</text>
</comment>
<dbReference type="OrthoDB" id="9813231at2"/>
<protein>
    <submittedName>
        <fullName evidence="2">Uncharacterized protein DUF1801</fullName>
    </submittedName>
</protein>
<dbReference type="InterPro" id="IPR014922">
    <property type="entry name" value="YdhG-like"/>
</dbReference>
<dbReference type="Pfam" id="PF08818">
    <property type="entry name" value="DUF1801"/>
    <property type="match status" value="1"/>
</dbReference>
<dbReference type="Proteomes" id="UP000315167">
    <property type="component" value="Unassembled WGS sequence"/>
</dbReference>
<dbReference type="Gene3D" id="3.90.1150.200">
    <property type="match status" value="1"/>
</dbReference>
<dbReference type="RefSeq" id="WP_144897827.1">
    <property type="nucleotide sequence ID" value="NZ_VLKN01000001.1"/>
</dbReference>
<gene>
    <name evidence="2" type="ORF">IP90_00283</name>
</gene>
<dbReference type="SUPFAM" id="SSF159888">
    <property type="entry name" value="YdhG-like"/>
    <property type="match status" value="1"/>
</dbReference>
<sequence>MVQSKAASVAQYLAELPPERRAVMAAVRDRINAHMPPGYEESMAFGMIGWSIPLSRYPVTYNKQPLAYVALAAQKNGYSLYLMGVYGDPARARKLRVAAIAQGLKLDMGKSCLRFRKPEDLPLEAIGELIASVGVDDFIALYEAGRKPK</sequence>
<organism evidence="2 3">
    <name type="scientific">Luteimonas cucumeris</name>
    <dbReference type="NCBI Taxonomy" id="985012"/>
    <lineage>
        <taxon>Bacteria</taxon>
        <taxon>Pseudomonadati</taxon>
        <taxon>Pseudomonadota</taxon>
        <taxon>Gammaproteobacteria</taxon>
        <taxon>Lysobacterales</taxon>
        <taxon>Lysobacteraceae</taxon>
        <taxon>Luteimonas</taxon>
    </lineage>
</organism>
<feature type="domain" description="YdhG-like" evidence="1">
    <location>
        <begin position="20"/>
        <end position="131"/>
    </location>
</feature>
<proteinExistence type="predicted"/>
<evidence type="ECO:0000313" key="3">
    <source>
        <dbReference type="Proteomes" id="UP000315167"/>
    </source>
</evidence>
<name>A0A562LEF0_9GAMM</name>
<evidence type="ECO:0000259" key="1">
    <source>
        <dbReference type="Pfam" id="PF08818"/>
    </source>
</evidence>
<accession>A0A562LEF0</accession>
<dbReference type="AlphaFoldDB" id="A0A562LEF0"/>
<keyword evidence="3" id="KW-1185">Reference proteome</keyword>
<evidence type="ECO:0000313" key="2">
    <source>
        <dbReference type="EMBL" id="TWI06021.1"/>
    </source>
</evidence>
<dbReference type="EMBL" id="VLKN01000001">
    <property type="protein sequence ID" value="TWI06021.1"/>
    <property type="molecule type" value="Genomic_DNA"/>
</dbReference>
<reference evidence="2 3" key="1">
    <citation type="journal article" date="2015" name="Stand. Genomic Sci.">
        <title>Genomic Encyclopedia of Bacterial and Archaeal Type Strains, Phase III: the genomes of soil and plant-associated and newly described type strains.</title>
        <authorList>
            <person name="Whitman W.B."/>
            <person name="Woyke T."/>
            <person name="Klenk H.P."/>
            <person name="Zhou Y."/>
            <person name="Lilburn T.G."/>
            <person name="Beck B.J."/>
            <person name="De Vos P."/>
            <person name="Vandamme P."/>
            <person name="Eisen J.A."/>
            <person name="Garrity G."/>
            <person name="Hugenholtz P."/>
            <person name="Kyrpides N.C."/>
        </authorList>
    </citation>
    <scope>NUCLEOTIDE SEQUENCE [LARGE SCALE GENOMIC DNA]</scope>
    <source>
        <strain evidence="2 3">CGMCC 1.10821</strain>
    </source>
</reference>